<dbReference type="GO" id="GO:0032469">
    <property type="term" value="P:endoplasmic reticulum calcium ion homeostasis"/>
    <property type="evidence" value="ECO:0007669"/>
    <property type="project" value="InterPro"/>
</dbReference>
<comment type="caution">
    <text evidence="6">The sequence shown here is derived from an EMBL/GenBank/DDBJ whole genome shotgun (WGS) entry which is preliminary data.</text>
</comment>
<evidence type="ECO:0000313" key="6">
    <source>
        <dbReference type="EMBL" id="KAA8893219.1"/>
    </source>
</evidence>
<keyword evidence="3" id="KW-1133">Transmembrane helix</keyword>
<organism evidence="6 7">
    <name type="scientific">Sphaerosporella brunnea</name>
    <dbReference type="NCBI Taxonomy" id="1250544"/>
    <lineage>
        <taxon>Eukaryota</taxon>
        <taxon>Fungi</taxon>
        <taxon>Dikarya</taxon>
        <taxon>Ascomycota</taxon>
        <taxon>Pezizomycotina</taxon>
        <taxon>Pezizomycetes</taxon>
        <taxon>Pezizales</taxon>
        <taxon>Pyronemataceae</taxon>
        <taxon>Sphaerosporella</taxon>
    </lineage>
</organism>
<dbReference type="PANTHER" id="PTHR12883:SF0">
    <property type="entry name" value="PAT COMPLEX SUBUNIT CCDC47"/>
    <property type="match status" value="1"/>
</dbReference>
<protein>
    <recommendedName>
        <fullName evidence="8">DUF1682 domain protein</fullName>
    </recommendedName>
</protein>
<evidence type="ECO:0008006" key="8">
    <source>
        <dbReference type="Google" id="ProtNLM"/>
    </source>
</evidence>
<dbReference type="AlphaFoldDB" id="A0A5J5EE08"/>
<comment type="subcellular location">
    <subcellularLocation>
        <location evidence="1">Membrane</location>
        <topology evidence="1">Single-pass membrane protein</topology>
    </subcellularLocation>
</comment>
<evidence type="ECO:0000313" key="7">
    <source>
        <dbReference type="Proteomes" id="UP000326924"/>
    </source>
</evidence>
<feature type="compositionally biased region" description="Basic and acidic residues" evidence="5">
    <location>
        <begin position="395"/>
        <end position="413"/>
    </location>
</feature>
<dbReference type="Proteomes" id="UP000326924">
    <property type="component" value="Unassembled WGS sequence"/>
</dbReference>
<dbReference type="PANTHER" id="PTHR12883">
    <property type="entry name" value="ADIPOCYTE-SPECIFIC PROTEIN 4-RELATED"/>
    <property type="match status" value="1"/>
</dbReference>
<evidence type="ECO:0000256" key="5">
    <source>
        <dbReference type="SAM" id="MobiDB-lite"/>
    </source>
</evidence>
<dbReference type="GO" id="GO:0005509">
    <property type="term" value="F:calcium ion binding"/>
    <property type="evidence" value="ECO:0007669"/>
    <property type="project" value="InterPro"/>
</dbReference>
<dbReference type="Pfam" id="PF07946">
    <property type="entry name" value="CCDC47"/>
    <property type="match status" value="1"/>
</dbReference>
<proteinExistence type="predicted"/>
<dbReference type="InParanoid" id="A0A5J5EE08"/>
<dbReference type="FunCoup" id="A0A5J5EE08">
    <property type="interactions" value="75"/>
</dbReference>
<keyword evidence="7" id="KW-1185">Reference proteome</keyword>
<evidence type="ECO:0000256" key="3">
    <source>
        <dbReference type="ARBA" id="ARBA00022989"/>
    </source>
</evidence>
<dbReference type="GO" id="GO:0005783">
    <property type="term" value="C:endoplasmic reticulum"/>
    <property type="evidence" value="ECO:0007669"/>
    <property type="project" value="InterPro"/>
</dbReference>
<dbReference type="EMBL" id="VXIS01000479">
    <property type="protein sequence ID" value="KAA8893219.1"/>
    <property type="molecule type" value="Genomic_DNA"/>
</dbReference>
<keyword evidence="2" id="KW-0812">Transmembrane</keyword>
<dbReference type="GO" id="GO:0016020">
    <property type="term" value="C:membrane"/>
    <property type="evidence" value="ECO:0007669"/>
    <property type="project" value="UniProtKB-SubCell"/>
</dbReference>
<dbReference type="OrthoDB" id="10039147at2759"/>
<evidence type="ECO:0000256" key="4">
    <source>
        <dbReference type="ARBA" id="ARBA00023136"/>
    </source>
</evidence>
<gene>
    <name evidence="6" type="ORF">FN846DRAFT_550869</name>
</gene>
<accession>A0A5J5EE08</accession>
<evidence type="ECO:0000256" key="2">
    <source>
        <dbReference type="ARBA" id="ARBA00022692"/>
    </source>
</evidence>
<dbReference type="InterPro" id="IPR012879">
    <property type="entry name" value="CCDC47"/>
</dbReference>
<evidence type="ECO:0000256" key="1">
    <source>
        <dbReference type="ARBA" id="ARBA00004167"/>
    </source>
</evidence>
<keyword evidence="4" id="KW-0472">Membrane</keyword>
<sequence length="419" mass="47089">MAGFFKASSASIASAVASDDDFADYSTPSVAPAAAAEPSFSPLSFASSTPAPASPWYAVWERHSLSEFKSEGWILLAMAVVVIAHIWGSKRNRAIATGFIATIAPVLSKEFSQVGFSKQAKESEDVDADKIVKANSNQDFVSYATGRNNVAFLNTTIKLQRRNNPVAWFIEAALGFFFEALATTSNDSVTMILCPFDGADPTTNGKTNSNSKYDNFVWAIVNKKHMRRWREERYDLSLTRTSDWESLPNWLAVMGESKEIGDTCLYNELKEIVKECGSFLEFLLVSDMPKEKPTKLSELTPRKRITLELTLPPSSVAPETVQRLVQAFIRLADHLAANAHFRPEVLRKVKATREDETRKLKKAIEEETKEERELKLAEKKKELRDAKLRSMSAAEQKKFLEKEREKERKDAMKKQSRKA</sequence>
<name>A0A5J5EE08_9PEZI</name>
<reference evidence="6 7" key="1">
    <citation type="submission" date="2019-09" db="EMBL/GenBank/DDBJ databases">
        <title>Draft genome of the ectomycorrhizal ascomycete Sphaerosporella brunnea.</title>
        <authorList>
            <consortium name="DOE Joint Genome Institute"/>
            <person name="Benucci G.M."/>
            <person name="Marozzi G."/>
            <person name="Antonielli L."/>
            <person name="Sanchez S."/>
            <person name="Marco P."/>
            <person name="Wang X."/>
            <person name="Falini L.B."/>
            <person name="Barry K."/>
            <person name="Haridas S."/>
            <person name="Lipzen A."/>
            <person name="Labutti K."/>
            <person name="Grigoriev I.V."/>
            <person name="Murat C."/>
            <person name="Martin F."/>
            <person name="Albertini E."/>
            <person name="Donnini D."/>
            <person name="Bonito G."/>
        </authorList>
    </citation>
    <scope>NUCLEOTIDE SEQUENCE [LARGE SCALE GENOMIC DNA]</scope>
    <source>
        <strain evidence="6 7">Sb_GMNB300</strain>
    </source>
</reference>
<feature type="region of interest" description="Disordered" evidence="5">
    <location>
        <begin position="380"/>
        <end position="419"/>
    </location>
</feature>